<dbReference type="RefSeq" id="WP_178884273.1">
    <property type="nucleotide sequence ID" value="NZ_AP022321.1"/>
</dbReference>
<sequence>MKVNCNGFWKILINKNINKQDLAEKVSLVPATIAKMSKDEFVSMEILYRIFISLGTDFGEIILIVEEKK</sequence>
<feature type="domain" description="HTH cro/C1-type" evidence="1">
    <location>
        <begin position="9"/>
        <end position="64"/>
    </location>
</feature>
<keyword evidence="3" id="KW-1185">Reference proteome</keyword>
<dbReference type="InterPro" id="IPR001387">
    <property type="entry name" value="Cro/C1-type_HTH"/>
</dbReference>
<reference evidence="2 3" key="1">
    <citation type="journal article" date="2020" name="Int. J. Syst. Evol. Microbiol.">
        <title>Veillonella nakazawae sp. nov., an anaerobic gram-negative coccus isolated from the oral cavity of Japanese children.</title>
        <authorList>
            <person name="Mashima I."/>
            <person name="Theodorea C.F."/>
            <person name="Djais A.A."/>
            <person name="Kunihiro T."/>
            <person name="Kawamura Y."/>
            <person name="Otomo M."/>
            <person name="Saitoh M."/>
            <person name="Tamai R."/>
            <person name="Kiyoura Y."/>
        </authorList>
    </citation>
    <scope>NUCLEOTIDE SEQUENCE [LARGE SCALE GENOMIC DNA]</scope>
    <source>
        <strain evidence="2 3">T1-7</strain>
    </source>
</reference>
<accession>A0ABN5XLI7</accession>
<evidence type="ECO:0000259" key="1">
    <source>
        <dbReference type="Pfam" id="PF13443"/>
    </source>
</evidence>
<proteinExistence type="predicted"/>
<evidence type="ECO:0000313" key="2">
    <source>
        <dbReference type="EMBL" id="BBU33733.1"/>
    </source>
</evidence>
<gene>
    <name evidence="2" type="ORF">VEIT17_01790</name>
</gene>
<dbReference type="EMBL" id="AP022321">
    <property type="protein sequence ID" value="BBU33733.1"/>
    <property type="molecule type" value="Genomic_DNA"/>
</dbReference>
<dbReference type="Proteomes" id="UP000509249">
    <property type="component" value="Chromosome"/>
</dbReference>
<protein>
    <recommendedName>
        <fullName evidence="1">HTH cro/C1-type domain-containing protein</fullName>
    </recommendedName>
</protein>
<organism evidence="2 3">
    <name type="scientific">Veillonella nakazawae</name>
    <dbReference type="NCBI Taxonomy" id="2682456"/>
    <lineage>
        <taxon>Bacteria</taxon>
        <taxon>Bacillati</taxon>
        <taxon>Bacillota</taxon>
        <taxon>Negativicutes</taxon>
        <taxon>Veillonellales</taxon>
        <taxon>Veillonellaceae</taxon>
        <taxon>Veillonella</taxon>
    </lineage>
</organism>
<dbReference type="Pfam" id="PF13443">
    <property type="entry name" value="HTH_26"/>
    <property type="match status" value="1"/>
</dbReference>
<evidence type="ECO:0000313" key="3">
    <source>
        <dbReference type="Proteomes" id="UP000509249"/>
    </source>
</evidence>
<dbReference type="SUPFAM" id="SSF47413">
    <property type="entry name" value="lambda repressor-like DNA-binding domains"/>
    <property type="match status" value="1"/>
</dbReference>
<dbReference type="InterPro" id="IPR010982">
    <property type="entry name" value="Lambda_DNA-bd_dom_sf"/>
</dbReference>
<name>A0ABN5XLI7_9FIRM</name>